<sequence length="294" mass="31824">MNATAPGAVRVGYARCSTDEQDVVVQTEQLLALGVPAGRIHIDRGFSGTTRRNRAGLDQALAALWPASAFTVTKFDRFARNMAEANQILTDLSDRGVLFGRGGSVYDWNDPYGRLFLQTLAMVAEFEANLGHLRTREGMAPARRNGKLKGKQPKLPESARRSIRRRHTEGEVSLADLATEYSVGRSTVHRIVHGPPTGQSRGSTRGSTVAGGRRPGGSDTRAHRRSRPREPSHKAEPRRRQCRVDRLGVRPVECHDPAAAGASRMVCASPIRSGGAVARRAVSSMATSAARSRG</sequence>
<evidence type="ECO:0000313" key="5">
    <source>
        <dbReference type="EMBL" id="MFC4907379.1"/>
    </source>
</evidence>
<protein>
    <submittedName>
        <fullName evidence="5">Recombinase family protein</fullName>
    </submittedName>
</protein>
<organism evidence="5 6">
    <name type="scientific">Actinomadura gamaensis</name>
    <dbReference type="NCBI Taxonomy" id="1763541"/>
    <lineage>
        <taxon>Bacteria</taxon>
        <taxon>Bacillati</taxon>
        <taxon>Actinomycetota</taxon>
        <taxon>Actinomycetes</taxon>
        <taxon>Streptosporangiales</taxon>
        <taxon>Thermomonosporaceae</taxon>
        <taxon>Actinomadura</taxon>
    </lineage>
</organism>
<feature type="compositionally biased region" description="Polar residues" evidence="3">
    <location>
        <begin position="197"/>
        <end position="207"/>
    </location>
</feature>
<feature type="compositionally biased region" description="Basic and acidic residues" evidence="3">
    <location>
        <begin position="228"/>
        <end position="243"/>
    </location>
</feature>
<dbReference type="SUPFAM" id="SSF53041">
    <property type="entry name" value="Resolvase-like"/>
    <property type="match status" value="1"/>
</dbReference>
<name>A0ABV9TUQ1_9ACTN</name>
<gene>
    <name evidence="5" type="ORF">ACFPCY_08610</name>
</gene>
<dbReference type="EMBL" id="JBHSIT010000002">
    <property type="protein sequence ID" value="MFC4907379.1"/>
    <property type="molecule type" value="Genomic_DNA"/>
</dbReference>
<proteinExistence type="predicted"/>
<dbReference type="CDD" id="cd03768">
    <property type="entry name" value="SR_ResInv"/>
    <property type="match status" value="1"/>
</dbReference>
<dbReference type="PANTHER" id="PTHR30461:SF2">
    <property type="entry name" value="SERINE RECOMBINASE PINE-RELATED"/>
    <property type="match status" value="1"/>
</dbReference>
<dbReference type="Proteomes" id="UP001595872">
    <property type="component" value="Unassembled WGS sequence"/>
</dbReference>
<keyword evidence="1" id="KW-0238">DNA-binding</keyword>
<reference evidence="6" key="1">
    <citation type="journal article" date="2019" name="Int. J. Syst. Evol. Microbiol.">
        <title>The Global Catalogue of Microorganisms (GCM) 10K type strain sequencing project: providing services to taxonomists for standard genome sequencing and annotation.</title>
        <authorList>
            <consortium name="The Broad Institute Genomics Platform"/>
            <consortium name="The Broad Institute Genome Sequencing Center for Infectious Disease"/>
            <person name="Wu L."/>
            <person name="Ma J."/>
        </authorList>
    </citation>
    <scope>NUCLEOTIDE SEQUENCE [LARGE SCALE GENOMIC DNA]</scope>
    <source>
        <strain evidence="6">KLKA75</strain>
    </source>
</reference>
<feature type="region of interest" description="Disordered" evidence="3">
    <location>
        <begin position="137"/>
        <end position="171"/>
    </location>
</feature>
<feature type="region of interest" description="Disordered" evidence="3">
    <location>
        <begin position="186"/>
        <end position="243"/>
    </location>
</feature>
<dbReference type="Pfam" id="PF00239">
    <property type="entry name" value="Resolvase"/>
    <property type="match status" value="1"/>
</dbReference>
<keyword evidence="2" id="KW-0233">DNA recombination</keyword>
<dbReference type="InterPro" id="IPR006119">
    <property type="entry name" value="Resolv_N"/>
</dbReference>
<dbReference type="Gene3D" id="3.40.50.1390">
    <property type="entry name" value="Resolvase, N-terminal catalytic domain"/>
    <property type="match status" value="1"/>
</dbReference>
<evidence type="ECO:0000259" key="4">
    <source>
        <dbReference type="PROSITE" id="PS51736"/>
    </source>
</evidence>
<dbReference type="PROSITE" id="PS51736">
    <property type="entry name" value="RECOMBINASES_3"/>
    <property type="match status" value="1"/>
</dbReference>
<accession>A0ABV9TUQ1</accession>
<evidence type="ECO:0000313" key="6">
    <source>
        <dbReference type="Proteomes" id="UP001595872"/>
    </source>
</evidence>
<comment type="caution">
    <text evidence="5">The sequence shown here is derived from an EMBL/GenBank/DDBJ whole genome shotgun (WGS) entry which is preliminary data.</text>
</comment>
<evidence type="ECO:0000256" key="1">
    <source>
        <dbReference type="ARBA" id="ARBA00023125"/>
    </source>
</evidence>
<dbReference type="PANTHER" id="PTHR30461">
    <property type="entry name" value="DNA-INVERTASE FROM LAMBDOID PROPHAGE"/>
    <property type="match status" value="1"/>
</dbReference>
<feature type="domain" description="Resolvase/invertase-type recombinase catalytic" evidence="4">
    <location>
        <begin position="9"/>
        <end position="146"/>
    </location>
</feature>
<dbReference type="SMART" id="SM00857">
    <property type="entry name" value="Resolvase"/>
    <property type="match status" value="1"/>
</dbReference>
<keyword evidence="6" id="KW-1185">Reference proteome</keyword>
<evidence type="ECO:0000256" key="2">
    <source>
        <dbReference type="ARBA" id="ARBA00023172"/>
    </source>
</evidence>
<dbReference type="RefSeq" id="WP_378253115.1">
    <property type="nucleotide sequence ID" value="NZ_JBHSIT010000002.1"/>
</dbReference>
<dbReference type="InterPro" id="IPR050639">
    <property type="entry name" value="SSR_resolvase"/>
</dbReference>
<dbReference type="InterPro" id="IPR036162">
    <property type="entry name" value="Resolvase-like_N_sf"/>
</dbReference>
<evidence type="ECO:0000256" key="3">
    <source>
        <dbReference type="SAM" id="MobiDB-lite"/>
    </source>
</evidence>